<organism evidence="1 2">
    <name type="scientific">Melastoma candidum</name>
    <dbReference type="NCBI Taxonomy" id="119954"/>
    <lineage>
        <taxon>Eukaryota</taxon>
        <taxon>Viridiplantae</taxon>
        <taxon>Streptophyta</taxon>
        <taxon>Embryophyta</taxon>
        <taxon>Tracheophyta</taxon>
        <taxon>Spermatophyta</taxon>
        <taxon>Magnoliopsida</taxon>
        <taxon>eudicotyledons</taxon>
        <taxon>Gunneridae</taxon>
        <taxon>Pentapetalae</taxon>
        <taxon>rosids</taxon>
        <taxon>malvids</taxon>
        <taxon>Myrtales</taxon>
        <taxon>Melastomataceae</taxon>
        <taxon>Melastomatoideae</taxon>
        <taxon>Melastomateae</taxon>
        <taxon>Melastoma</taxon>
    </lineage>
</organism>
<sequence>MVERVGEGVEDLEPRDHVLPVFTRECKECQHCLLEEHNIMSKFREYIIIYSGCLAKIDHVAPLDKVCILSCGISRGPNDLSICSRSKD</sequence>
<proteinExistence type="predicted"/>
<evidence type="ECO:0000313" key="2">
    <source>
        <dbReference type="Proteomes" id="UP001057402"/>
    </source>
</evidence>
<dbReference type="Proteomes" id="UP001057402">
    <property type="component" value="Chromosome 6"/>
</dbReference>
<dbReference type="EMBL" id="CM042885">
    <property type="protein sequence ID" value="KAI4365733.1"/>
    <property type="molecule type" value="Genomic_DNA"/>
</dbReference>
<gene>
    <name evidence="1" type="ORF">MLD38_021697</name>
</gene>
<name>A0ACB9QHT5_9MYRT</name>
<evidence type="ECO:0000313" key="1">
    <source>
        <dbReference type="EMBL" id="KAI4365733.1"/>
    </source>
</evidence>
<accession>A0ACB9QHT5</accession>
<protein>
    <submittedName>
        <fullName evidence="1">Uncharacterized protein</fullName>
    </submittedName>
</protein>
<comment type="caution">
    <text evidence="1">The sequence shown here is derived from an EMBL/GenBank/DDBJ whole genome shotgun (WGS) entry which is preliminary data.</text>
</comment>
<keyword evidence="2" id="KW-1185">Reference proteome</keyword>
<reference evidence="2" key="1">
    <citation type="journal article" date="2023" name="Front. Plant Sci.">
        <title>Chromosomal-level genome assembly of Melastoma candidum provides insights into trichome evolution.</title>
        <authorList>
            <person name="Zhong Y."/>
            <person name="Wu W."/>
            <person name="Sun C."/>
            <person name="Zou P."/>
            <person name="Liu Y."/>
            <person name="Dai S."/>
            <person name="Zhou R."/>
        </authorList>
    </citation>
    <scope>NUCLEOTIDE SEQUENCE [LARGE SCALE GENOMIC DNA]</scope>
</reference>